<dbReference type="SUPFAM" id="SSF57716">
    <property type="entry name" value="Glucocorticoid receptor-like (DNA-binding domain)"/>
    <property type="match status" value="1"/>
</dbReference>
<keyword evidence="9 13" id="KW-0675">Receptor</keyword>
<dbReference type="Gene3D" id="1.10.565.10">
    <property type="entry name" value="Retinoid X Receptor"/>
    <property type="match status" value="1"/>
</dbReference>
<dbReference type="InterPro" id="IPR016355">
    <property type="entry name" value="NR5-like"/>
</dbReference>
<evidence type="ECO:0000256" key="3">
    <source>
        <dbReference type="ARBA" id="ARBA00022723"/>
    </source>
</evidence>
<evidence type="ECO:0000256" key="5">
    <source>
        <dbReference type="ARBA" id="ARBA00022833"/>
    </source>
</evidence>
<evidence type="ECO:0000256" key="14">
    <source>
        <dbReference type="SAM" id="MobiDB-lite"/>
    </source>
</evidence>
<dbReference type="GO" id="GO:0000978">
    <property type="term" value="F:RNA polymerase II cis-regulatory region sequence-specific DNA binding"/>
    <property type="evidence" value="ECO:0007669"/>
    <property type="project" value="TreeGrafter"/>
</dbReference>
<dbReference type="PROSITE" id="PS51030">
    <property type="entry name" value="NUCLEAR_REC_DBD_2"/>
    <property type="match status" value="1"/>
</dbReference>
<feature type="compositionally biased region" description="Polar residues" evidence="14">
    <location>
        <begin position="399"/>
        <end position="409"/>
    </location>
</feature>
<sequence>MLPTMEIPISSVSGGGGFNVGLDDLNVVHPSQITLQCASSSSSSAVGTATLVTAGAGDLSQYMGNNGNGPGGGGGGNNNNNNNNNNNTMLSISSAVSGLMGDANCLFSGAGSNHGSVSGGGGGGGGGNGGGGSSNSVMSPAEFGGGVGQSDQPDTKDGMEELCPVCGDKVSGYHYGLLTCESCKGFFKRTVQNKKVYTCVADRSCVIDKTQRKRCPYCRFQKCLDVGMKLEDKQSDRNPTTLTLLVRPVLSVLSTTKKREPNELGIFPALRAVRHDRMRGGRNKFGPMYKRDRARKLQVLRQRQVLHHHTGALGGVTLSYGGASGLSNSTANPMYSSQLHIKQEIQIPQVTSMTSSPDSSPSPVQLPHSITLASGGGASGSGAGSSSQGGQIIAHHNDPSTGNLQWQISTSPQSGKDFPFVGSSGSGGGSNGKVPPLIREFLSSLDDKEWQAELYKLLQNQSFNQVEVDLFELLCKVLDHNLFAQVDWARNSYYFKELKVDDQMKLLQNSWSEMLILDQIHQRLHNHLPDETTLPNGQKFELLSLALLGVPSMLDAFQEITNKLNSLKFDSADYVCLKFILLLNPDVRSLSNRSHVQECNEQVNQILLDYCVNCYANVPDKFTQLLNLLPDLKAMAQRGEDFLYFKHMQGNAPHQTLLMEMLHAKKR</sequence>
<feature type="domain" description="Nuclear receptor" evidence="15">
    <location>
        <begin position="160"/>
        <end position="235"/>
    </location>
</feature>
<dbReference type="InterPro" id="IPR035500">
    <property type="entry name" value="NHR-like_dom_sf"/>
</dbReference>
<dbReference type="PANTHER" id="PTHR24086">
    <property type="entry name" value="NUCLEAR RECEPTOR SUBFAMILY 5 GROUP A"/>
    <property type="match status" value="1"/>
</dbReference>
<feature type="region of interest" description="Disordered" evidence="14">
    <location>
        <begin position="118"/>
        <end position="156"/>
    </location>
</feature>
<feature type="compositionally biased region" description="Gly residues" evidence="14">
    <location>
        <begin position="66"/>
        <end position="77"/>
    </location>
</feature>
<dbReference type="InterPro" id="IPR001723">
    <property type="entry name" value="Nuclear_hrmn_rcpt"/>
</dbReference>
<dbReference type="GO" id="GO:0004879">
    <property type="term" value="F:nuclear receptor activity"/>
    <property type="evidence" value="ECO:0007669"/>
    <property type="project" value="InterPro"/>
</dbReference>
<reference evidence="17 18" key="1">
    <citation type="journal article" date="2018" name="Nat. Ecol. Evol.">
        <title>Genomic signatures of mitonuclear coevolution across populations of Tigriopus californicus.</title>
        <authorList>
            <person name="Barreto F.S."/>
            <person name="Watson E.T."/>
            <person name="Lima T.G."/>
            <person name="Willett C.S."/>
            <person name="Edmands S."/>
            <person name="Li W."/>
            <person name="Burton R.S."/>
        </authorList>
    </citation>
    <scope>NUCLEOTIDE SEQUENCE [LARGE SCALE GENOMIC DNA]</scope>
    <source>
        <strain evidence="17 18">San Diego</strain>
    </source>
</reference>
<keyword evidence="5 13" id="KW-0862">Zinc</keyword>
<comment type="subcellular location">
    <subcellularLocation>
        <location evidence="1 13">Nucleus</location>
    </subcellularLocation>
</comment>
<keyword evidence="8 13" id="KW-0804">Transcription</keyword>
<evidence type="ECO:0000259" key="16">
    <source>
        <dbReference type="PROSITE" id="PS51843"/>
    </source>
</evidence>
<dbReference type="SMART" id="SM00399">
    <property type="entry name" value="ZnF_C4"/>
    <property type="match status" value="1"/>
</dbReference>
<feature type="domain" description="NR LBD" evidence="16">
    <location>
        <begin position="433"/>
        <end position="665"/>
    </location>
</feature>
<dbReference type="PRINTS" id="PR00398">
    <property type="entry name" value="STRDHORMONER"/>
</dbReference>
<evidence type="ECO:0000256" key="9">
    <source>
        <dbReference type="ARBA" id="ARBA00023170"/>
    </source>
</evidence>
<evidence type="ECO:0000256" key="10">
    <source>
        <dbReference type="ARBA" id="ARBA00023242"/>
    </source>
</evidence>
<dbReference type="PROSITE" id="PS00031">
    <property type="entry name" value="NUCLEAR_REC_DBD_1"/>
    <property type="match status" value="1"/>
</dbReference>
<evidence type="ECO:0000256" key="13">
    <source>
        <dbReference type="RuleBase" id="RU004334"/>
    </source>
</evidence>
<comment type="caution">
    <text evidence="17">The sequence shown here is derived from an EMBL/GenBank/DDBJ whole genome shotgun (WGS) entry which is preliminary data.</text>
</comment>
<keyword evidence="18" id="KW-1185">Reference proteome</keyword>
<dbReference type="InterPro" id="IPR013088">
    <property type="entry name" value="Znf_NHR/GATA"/>
</dbReference>
<dbReference type="AlphaFoldDB" id="A0A553NDJ4"/>
<evidence type="ECO:0000256" key="12">
    <source>
        <dbReference type="ARBA" id="ARBA00078044"/>
    </source>
</evidence>
<protein>
    <recommendedName>
        <fullName evidence="11">Nuclear hormone receptor FTZ-F1</fullName>
    </recommendedName>
    <alternativeName>
        <fullName evidence="12">Nuclear receptor subfamily 5 group A member 3</fullName>
    </alternativeName>
</protein>
<feature type="region of interest" description="Disordered" evidence="14">
    <location>
        <begin position="63"/>
        <end position="89"/>
    </location>
</feature>
<dbReference type="PRINTS" id="PR00047">
    <property type="entry name" value="STROIDFINGER"/>
</dbReference>
<gene>
    <name evidence="17" type="ORF">TCAL_04894</name>
</gene>
<evidence type="ECO:0000256" key="6">
    <source>
        <dbReference type="ARBA" id="ARBA00023015"/>
    </source>
</evidence>
<evidence type="ECO:0000256" key="4">
    <source>
        <dbReference type="ARBA" id="ARBA00022771"/>
    </source>
</evidence>
<dbReference type="EMBL" id="VCGU01000458">
    <property type="protein sequence ID" value="TRY63524.1"/>
    <property type="molecule type" value="Genomic_DNA"/>
</dbReference>
<keyword evidence="3 13" id="KW-0479">Metal-binding</keyword>
<accession>A0A553NDJ4</accession>
<evidence type="ECO:0000256" key="11">
    <source>
        <dbReference type="ARBA" id="ARBA00073670"/>
    </source>
</evidence>
<evidence type="ECO:0000256" key="8">
    <source>
        <dbReference type="ARBA" id="ARBA00023163"/>
    </source>
</evidence>
<dbReference type="CDD" id="cd07167">
    <property type="entry name" value="NR_DBD_Lrh-1_like"/>
    <property type="match status" value="1"/>
</dbReference>
<comment type="similarity">
    <text evidence="2">Belongs to the nuclear hormone receptor family. NR5 subfamily.</text>
</comment>
<dbReference type="Pfam" id="PF00105">
    <property type="entry name" value="zf-C4"/>
    <property type="match status" value="1"/>
</dbReference>
<dbReference type="SMART" id="SM00430">
    <property type="entry name" value="HOLI"/>
    <property type="match status" value="1"/>
</dbReference>
<dbReference type="CDD" id="cd06944">
    <property type="entry name" value="NR_LBD_Ftz-F1_like"/>
    <property type="match status" value="1"/>
</dbReference>
<feature type="compositionally biased region" description="Low complexity" evidence="14">
    <location>
        <begin position="78"/>
        <end position="87"/>
    </location>
</feature>
<feature type="compositionally biased region" description="Gly residues" evidence="14">
    <location>
        <begin position="374"/>
        <end position="383"/>
    </location>
</feature>
<dbReference type="InterPro" id="IPR001628">
    <property type="entry name" value="Znf_hrmn_rcpt"/>
</dbReference>
<dbReference type="Gene3D" id="3.30.50.10">
    <property type="entry name" value="Erythroid Transcription Factor GATA-1, subunit A"/>
    <property type="match status" value="1"/>
</dbReference>
<evidence type="ECO:0000256" key="1">
    <source>
        <dbReference type="ARBA" id="ARBA00004123"/>
    </source>
</evidence>
<feature type="region of interest" description="Disordered" evidence="14">
    <location>
        <begin position="349"/>
        <end position="409"/>
    </location>
</feature>
<evidence type="ECO:0000313" key="17">
    <source>
        <dbReference type="EMBL" id="TRY63524.1"/>
    </source>
</evidence>
<dbReference type="GO" id="GO:0008270">
    <property type="term" value="F:zinc ion binding"/>
    <property type="evidence" value="ECO:0007669"/>
    <property type="project" value="UniProtKB-KW"/>
</dbReference>
<proteinExistence type="inferred from homology"/>
<dbReference type="SUPFAM" id="SSF48508">
    <property type="entry name" value="Nuclear receptor ligand-binding domain"/>
    <property type="match status" value="1"/>
</dbReference>
<evidence type="ECO:0000256" key="2">
    <source>
        <dbReference type="ARBA" id="ARBA00007536"/>
    </source>
</evidence>
<feature type="compositionally biased region" description="Gly residues" evidence="14">
    <location>
        <begin position="118"/>
        <end position="133"/>
    </location>
</feature>
<dbReference type="OMA" id="GHMPRNL"/>
<dbReference type="Pfam" id="PF00104">
    <property type="entry name" value="Hormone_recep"/>
    <property type="match status" value="1"/>
</dbReference>
<dbReference type="PANTHER" id="PTHR24086:SF15">
    <property type="entry name" value="NUCLEAR HORMONE RECEPTOR FTZ-F1"/>
    <property type="match status" value="1"/>
</dbReference>
<dbReference type="GO" id="GO:0009755">
    <property type="term" value="P:hormone-mediated signaling pathway"/>
    <property type="evidence" value="ECO:0007669"/>
    <property type="project" value="TreeGrafter"/>
</dbReference>
<keyword evidence="6 13" id="KW-0805">Transcription regulation</keyword>
<dbReference type="GO" id="GO:0009888">
    <property type="term" value="P:tissue development"/>
    <property type="evidence" value="ECO:0007669"/>
    <property type="project" value="TreeGrafter"/>
</dbReference>
<keyword evidence="10 13" id="KW-0539">Nucleus</keyword>
<dbReference type="FunFam" id="3.30.50.10:FF:000006">
    <property type="entry name" value="Nuclear receptor subfamily 5 group A member"/>
    <property type="match status" value="1"/>
</dbReference>
<evidence type="ECO:0000256" key="7">
    <source>
        <dbReference type="ARBA" id="ARBA00023125"/>
    </source>
</evidence>
<dbReference type="PROSITE" id="PS51843">
    <property type="entry name" value="NR_LBD"/>
    <property type="match status" value="1"/>
</dbReference>
<dbReference type="STRING" id="6832.A0A553NDJ4"/>
<dbReference type="FunFam" id="1.10.565.10:FF:000032">
    <property type="entry name" value="Nuclear hormone receptor FTZ-F1"/>
    <property type="match status" value="1"/>
</dbReference>
<dbReference type="GO" id="GO:0090575">
    <property type="term" value="C:RNA polymerase II transcription regulator complex"/>
    <property type="evidence" value="ECO:0007669"/>
    <property type="project" value="TreeGrafter"/>
</dbReference>
<evidence type="ECO:0000259" key="15">
    <source>
        <dbReference type="PROSITE" id="PS51030"/>
    </source>
</evidence>
<organism evidence="17 18">
    <name type="scientific">Tigriopus californicus</name>
    <name type="common">Marine copepod</name>
    <dbReference type="NCBI Taxonomy" id="6832"/>
    <lineage>
        <taxon>Eukaryota</taxon>
        <taxon>Metazoa</taxon>
        <taxon>Ecdysozoa</taxon>
        <taxon>Arthropoda</taxon>
        <taxon>Crustacea</taxon>
        <taxon>Multicrustacea</taxon>
        <taxon>Hexanauplia</taxon>
        <taxon>Copepoda</taxon>
        <taxon>Harpacticoida</taxon>
        <taxon>Harpacticidae</taxon>
        <taxon>Tigriopus</taxon>
    </lineage>
</organism>
<name>A0A553NDJ4_TIGCA</name>
<dbReference type="Proteomes" id="UP000318571">
    <property type="component" value="Chromosome 10"/>
</dbReference>
<keyword evidence="7 13" id="KW-0238">DNA-binding</keyword>
<dbReference type="InterPro" id="IPR000536">
    <property type="entry name" value="Nucl_hrmn_rcpt_lig-bd"/>
</dbReference>
<keyword evidence="4 13" id="KW-0863">Zinc-finger</keyword>
<evidence type="ECO:0000313" key="18">
    <source>
        <dbReference type="Proteomes" id="UP000318571"/>
    </source>
</evidence>